<dbReference type="GO" id="GO:0031124">
    <property type="term" value="P:mRNA 3'-end processing"/>
    <property type="evidence" value="ECO:0007669"/>
    <property type="project" value="InterPro"/>
</dbReference>
<reference evidence="2 3" key="1">
    <citation type="submission" date="2019-03" db="EMBL/GenBank/DDBJ databases">
        <title>Single cell metagenomics reveals metabolic interactions within the superorganism composed of flagellate Streblomastix strix and complex community of Bacteroidetes bacteria on its surface.</title>
        <authorList>
            <person name="Treitli S.C."/>
            <person name="Kolisko M."/>
            <person name="Husnik F."/>
            <person name="Keeling P."/>
            <person name="Hampl V."/>
        </authorList>
    </citation>
    <scope>NUCLEOTIDE SEQUENCE [LARGE SCALE GENOMIC DNA]</scope>
    <source>
        <strain evidence="2">ST1C</strain>
    </source>
</reference>
<dbReference type="InterPro" id="IPR036322">
    <property type="entry name" value="WD40_repeat_dom_sf"/>
</dbReference>
<dbReference type="EMBL" id="SNRW01003616">
    <property type="protein sequence ID" value="KAA6389353.1"/>
    <property type="molecule type" value="Genomic_DNA"/>
</dbReference>
<dbReference type="Gene3D" id="2.130.10.10">
    <property type="entry name" value="YVTN repeat-like/Quinoprotein amine dehydrogenase"/>
    <property type="match status" value="1"/>
</dbReference>
<dbReference type="GO" id="GO:0005847">
    <property type="term" value="C:mRNA cleavage and polyadenylation specificity factor complex"/>
    <property type="evidence" value="ECO:0007669"/>
    <property type="project" value="TreeGrafter"/>
</dbReference>
<accession>A0A5J4W4A3</accession>
<dbReference type="InterPro" id="IPR001680">
    <property type="entry name" value="WD40_rpt"/>
</dbReference>
<evidence type="ECO:0000256" key="1">
    <source>
        <dbReference type="PROSITE-ProRule" id="PRU00221"/>
    </source>
</evidence>
<dbReference type="SUPFAM" id="SSF50978">
    <property type="entry name" value="WD40 repeat-like"/>
    <property type="match status" value="1"/>
</dbReference>
<dbReference type="PROSITE" id="PS50294">
    <property type="entry name" value="WD_REPEATS_REGION"/>
    <property type="match status" value="1"/>
</dbReference>
<feature type="repeat" description="WD" evidence="1">
    <location>
        <begin position="79"/>
        <end position="111"/>
    </location>
</feature>
<evidence type="ECO:0000313" key="2">
    <source>
        <dbReference type="EMBL" id="KAA6389353.1"/>
    </source>
</evidence>
<proteinExistence type="predicted"/>
<protein>
    <submittedName>
        <fullName evidence="2">Putative WD domain, G-beta repeat protein</fullName>
    </submittedName>
</protein>
<dbReference type="PANTHER" id="PTHR22836:SF0">
    <property type="entry name" value="PRE-MRNA 3' END PROCESSING PROTEIN WDR33"/>
    <property type="match status" value="1"/>
</dbReference>
<dbReference type="Proteomes" id="UP000324800">
    <property type="component" value="Unassembled WGS sequence"/>
</dbReference>
<dbReference type="PANTHER" id="PTHR22836">
    <property type="entry name" value="WD40 REPEAT PROTEIN"/>
    <property type="match status" value="1"/>
</dbReference>
<name>A0A5J4W4A3_9EUKA</name>
<dbReference type="OrthoDB" id="16717at2759"/>
<sequence>MDDLHDYTRGRGPRVRSQLSQFSRGTRENVPVHATKKRVERKTIDFNAPILNMLESVIPLGTAQDESICACTRYVHSSVNENKCPVLCISWTPDARHILTGSSSGELTLWNGLTFNFETLVQSKS</sequence>
<keyword evidence="1" id="KW-0853">WD repeat</keyword>
<dbReference type="PROSITE" id="PS50082">
    <property type="entry name" value="WD_REPEATS_2"/>
    <property type="match status" value="1"/>
</dbReference>
<organism evidence="2 3">
    <name type="scientific">Streblomastix strix</name>
    <dbReference type="NCBI Taxonomy" id="222440"/>
    <lineage>
        <taxon>Eukaryota</taxon>
        <taxon>Metamonada</taxon>
        <taxon>Preaxostyla</taxon>
        <taxon>Oxymonadida</taxon>
        <taxon>Streblomastigidae</taxon>
        <taxon>Streblomastix</taxon>
    </lineage>
</organism>
<gene>
    <name evidence="2" type="ORF">EZS28_015123</name>
</gene>
<evidence type="ECO:0000313" key="3">
    <source>
        <dbReference type="Proteomes" id="UP000324800"/>
    </source>
</evidence>
<comment type="caution">
    <text evidence="2">The sequence shown here is derived from an EMBL/GenBank/DDBJ whole genome shotgun (WGS) entry which is preliminary data.</text>
</comment>
<dbReference type="AlphaFoldDB" id="A0A5J4W4A3"/>
<dbReference type="SMART" id="SM00320">
    <property type="entry name" value="WD40"/>
    <property type="match status" value="1"/>
</dbReference>
<dbReference type="InterPro" id="IPR045245">
    <property type="entry name" value="Pfs2-like"/>
</dbReference>
<dbReference type="InterPro" id="IPR015943">
    <property type="entry name" value="WD40/YVTN_repeat-like_dom_sf"/>
</dbReference>